<dbReference type="EMBL" id="JACRSQ010000015">
    <property type="protein sequence ID" value="MBC8543986.1"/>
    <property type="molecule type" value="Genomic_DNA"/>
</dbReference>
<dbReference type="Proteomes" id="UP000657006">
    <property type="component" value="Unassembled WGS sequence"/>
</dbReference>
<keyword evidence="4" id="KW-1185">Reference proteome</keyword>
<dbReference type="InterPro" id="IPR010897">
    <property type="entry name" value="Spore_II_P"/>
</dbReference>
<evidence type="ECO:0000256" key="1">
    <source>
        <dbReference type="SAM" id="MobiDB-lite"/>
    </source>
</evidence>
<comment type="caution">
    <text evidence="3">The sequence shown here is derived from an EMBL/GenBank/DDBJ whole genome shotgun (WGS) entry which is preliminary data.</text>
</comment>
<evidence type="ECO:0000313" key="4">
    <source>
        <dbReference type="Proteomes" id="UP000657006"/>
    </source>
</evidence>
<reference evidence="3" key="1">
    <citation type="submission" date="2020-08" db="EMBL/GenBank/DDBJ databases">
        <title>Genome public.</title>
        <authorList>
            <person name="Liu C."/>
            <person name="Sun Q."/>
        </authorList>
    </citation>
    <scope>NUCLEOTIDE SEQUENCE</scope>
    <source>
        <strain evidence="3">NSJ-32</strain>
    </source>
</reference>
<organism evidence="3 4">
    <name type="scientific">Bianquea renquensis</name>
    <dbReference type="NCBI Taxonomy" id="2763661"/>
    <lineage>
        <taxon>Bacteria</taxon>
        <taxon>Bacillati</taxon>
        <taxon>Bacillota</taxon>
        <taxon>Clostridia</taxon>
        <taxon>Eubacteriales</taxon>
        <taxon>Bianqueaceae</taxon>
        <taxon>Bianquea</taxon>
    </lineage>
</organism>
<evidence type="ECO:0000313" key="3">
    <source>
        <dbReference type="EMBL" id="MBC8543986.1"/>
    </source>
</evidence>
<feature type="chain" id="PRO_5036857983" evidence="2">
    <location>
        <begin position="31"/>
        <end position="425"/>
    </location>
</feature>
<feature type="signal peptide" evidence="2">
    <location>
        <begin position="1"/>
        <end position="30"/>
    </location>
</feature>
<dbReference type="Pfam" id="PF07454">
    <property type="entry name" value="SpoIIP"/>
    <property type="match status" value="1"/>
</dbReference>
<proteinExistence type="predicted"/>
<dbReference type="AlphaFoldDB" id="A0A926DTW2"/>
<gene>
    <name evidence="3" type="ORF">H8730_10555</name>
</gene>
<keyword evidence="2" id="KW-0732">Signal</keyword>
<evidence type="ECO:0000256" key="2">
    <source>
        <dbReference type="SAM" id="SignalP"/>
    </source>
</evidence>
<name>A0A926DTW2_9FIRM</name>
<feature type="region of interest" description="Disordered" evidence="1">
    <location>
        <begin position="103"/>
        <end position="139"/>
    </location>
</feature>
<accession>A0A926DTW2</accession>
<dbReference type="RefSeq" id="WP_177720412.1">
    <property type="nucleotide sequence ID" value="NZ_JACRSQ010000015.1"/>
</dbReference>
<sequence length="425" mass="47242">MVKTTVNKRRFLRIAVVMCLVLTLFSTSAAKEVASSNTQGQEKKDTNFLEEIIKSAFPFLDTKSSQEPIWERVSKEILGFVPGRVETWVEAVLPWQEQVKEPRDAVQDVAENSDMQQSHEDMEDEEASTPPLENSETGGDTLLDVFKGIPQDDYTTVVDSSAVAPVVANLKEQYPISSLQDFNQLVNLYLCDSDEVKRTPEDLNAAAFMEKDFTTDLSGAEPKILIFHTHGTEGYADMPKYGILEVGDYLAQILNDKYGIATMHHKAVYDETGVTGAYGRMTKGVQPILDENPSIEIAIDMHRDGIGGDGRLVTTVNGKEIAKVMLVNGLSKLLQDNGEMAPISYLPNPYLQDNLAFSFHTKMAADLLYPGYMRQMYLKAYRYSTFMLPKSLLLEVGAEGNTLQEAKDAMEPFAEILYTVLTGNG</sequence>
<protein>
    <submittedName>
        <fullName evidence="3">Stage II sporulation protein P</fullName>
    </submittedName>
</protein>